<dbReference type="KEGG" id="qsa:O6P43_021838"/>
<gene>
    <name evidence="2" type="ORF">O6P43_021838</name>
</gene>
<dbReference type="Proteomes" id="UP001163823">
    <property type="component" value="Chromosome 9"/>
</dbReference>
<dbReference type="AlphaFoldDB" id="A0AAD7LBT3"/>
<comment type="caution">
    <text evidence="2">The sequence shown here is derived from an EMBL/GenBank/DDBJ whole genome shotgun (WGS) entry which is preliminary data.</text>
</comment>
<keyword evidence="3" id="KW-1185">Reference proteome</keyword>
<keyword evidence="1" id="KW-0732">Signal</keyword>
<feature type="signal peptide" evidence="1">
    <location>
        <begin position="1"/>
        <end position="27"/>
    </location>
</feature>
<dbReference type="InterPro" id="IPR052965">
    <property type="entry name" value="Pigment-catalase-like"/>
</dbReference>
<evidence type="ECO:0000256" key="1">
    <source>
        <dbReference type="SAM" id="SignalP"/>
    </source>
</evidence>
<reference evidence="2" key="1">
    <citation type="journal article" date="2023" name="Science">
        <title>Elucidation of the pathway for biosynthesis of saponin adjuvants from the soapbark tree.</title>
        <authorList>
            <person name="Reed J."/>
            <person name="Orme A."/>
            <person name="El-Demerdash A."/>
            <person name="Owen C."/>
            <person name="Martin L.B.B."/>
            <person name="Misra R.C."/>
            <person name="Kikuchi S."/>
            <person name="Rejzek M."/>
            <person name="Martin A.C."/>
            <person name="Harkess A."/>
            <person name="Leebens-Mack J."/>
            <person name="Louveau T."/>
            <person name="Stephenson M.J."/>
            <person name="Osbourn A."/>
        </authorList>
    </citation>
    <scope>NUCLEOTIDE SEQUENCE</scope>
    <source>
        <strain evidence="2">S10</strain>
    </source>
</reference>
<protein>
    <submittedName>
        <fullName evidence="2">Desiccation-related protein PCC13-62</fullName>
    </submittedName>
</protein>
<evidence type="ECO:0000313" key="3">
    <source>
        <dbReference type="Proteomes" id="UP001163823"/>
    </source>
</evidence>
<name>A0AAD7LBT3_QUISA</name>
<dbReference type="PANTHER" id="PTHR31694:SF12">
    <property type="entry name" value="DESICCATION-LIKE PROTEIN"/>
    <property type="match status" value="1"/>
</dbReference>
<accession>A0AAD7LBT3</accession>
<proteinExistence type="predicted"/>
<dbReference type="PANTHER" id="PTHR31694">
    <property type="entry name" value="DESICCATION-LIKE PROTEIN"/>
    <property type="match status" value="1"/>
</dbReference>
<dbReference type="EMBL" id="JARAOO010000009">
    <property type="protein sequence ID" value="KAJ7955209.1"/>
    <property type="molecule type" value="Genomic_DNA"/>
</dbReference>
<feature type="chain" id="PRO_5041901457" evidence="1">
    <location>
        <begin position="28"/>
        <end position="320"/>
    </location>
</feature>
<sequence length="320" mass="34629">MTFYTYKFTATIVVFLTFFLLVPKSDASTLPLPLPFPLPLPHPLPPLPQSDVGLLEFSLNLEYQEAEFFLHGALGFGLDVVAPGLSGGGPPPIGARKANLDPLTRDIILQFGYQEVGNLRAIKRTVTGFPRPLLNLSTEIFASGIDRAFGRPLIPPFDPYANTINYLLASYIFPYVGLTEYVGANPNLQSSTSKQLVAGLLGTKSGQDAVIREYLYERAALEVHPYGITVAEFTNRISELGNRLARAGLKHEGLVVPPSNGADGKVAGNVLSGDQNSLSYARTPEETLRILYLTGDEHGPGGFFPGGADGRIARSYYQKA</sequence>
<dbReference type="Pfam" id="PF13668">
    <property type="entry name" value="Ferritin_2"/>
    <property type="match status" value="1"/>
</dbReference>
<evidence type="ECO:0000313" key="2">
    <source>
        <dbReference type="EMBL" id="KAJ7955209.1"/>
    </source>
</evidence>
<organism evidence="2 3">
    <name type="scientific">Quillaja saponaria</name>
    <name type="common">Soap bark tree</name>
    <dbReference type="NCBI Taxonomy" id="32244"/>
    <lineage>
        <taxon>Eukaryota</taxon>
        <taxon>Viridiplantae</taxon>
        <taxon>Streptophyta</taxon>
        <taxon>Embryophyta</taxon>
        <taxon>Tracheophyta</taxon>
        <taxon>Spermatophyta</taxon>
        <taxon>Magnoliopsida</taxon>
        <taxon>eudicotyledons</taxon>
        <taxon>Gunneridae</taxon>
        <taxon>Pentapetalae</taxon>
        <taxon>rosids</taxon>
        <taxon>fabids</taxon>
        <taxon>Fabales</taxon>
        <taxon>Quillajaceae</taxon>
        <taxon>Quillaja</taxon>
    </lineage>
</organism>